<evidence type="ECO:0000256" key="1">
    <source>
        <dbReference type="SAM" id="Phobius"/>
    </source>
</evidence>
<proteinExistence type="predicted"/>
<name>A0A382LX53_9ZZZZ</name>
<accession>A0A382LX53</accession>
<keyword evidence="1" id="KW-0472">Membrane</keyword>
<feature type="transmembrane region" description="Helical" evidence="1">
    <location>
        <begin position="36"/>
        <end position="53"/>
    </location>
</feature>
<dbReference type="AlphaFoldDB" id="A0A382LX53"/>
<protein>
    <submittedName>
        <fullName evidence="2">Uncharacterized protein</fullName>
    </submittedName>
</protein>
<feature type="transmembrane region" description="Helical" evidence="1">
    <location>
        <begin position="59"/>
        <end position="78"/>
    </location>
</feature>
<reference evidence="2" key="1">
    <citation type="submission" date="2018-05" db="EMBL/GenBank/DDBJ databases">
        <authorList>
            <person name="Lanie J.A."/>
            <person name="Ng W.-L."/>
            <person name="Kazmierczak K.M."/>
            <person name="Andrzejewski T.M."/>
            <person name="Davidsen T.M."/>
            <person name="Wayne K.J."/>
            <person name="Tettelin H."/>
            <person name="Glass J.I."/>
            <person name="Rusch D."/>
            <person name="Podicherti R."/>
            <person name="Tsui H.-C.T."/>
            <person name="Winkler M.E."/>
        </authorList>
    </citation>
    <scope>NUCLEOTIDE SEQUENCE</scope>
</reference>
<organism evidence="2">
    <name type="scientific">marine metagenome</name>
    <dbReference type="NCBI Taxonomy" id="408172"/>
    <lineage>
        <taxon>unclassified sequences</taxon>
        <taxon>metagenomes</taxon>
        <taxon>ecological metagenomes</taxon>
    </lineage>
</organism>
<evidence type="ECO:0000313" key="2">
    <source>
        <dbReference type="EMBL" id="SVC40305.1"/>
    </source>
</evidence>
<gene>
    <name evidence="2" type="ORF">METZ01_LOCUS293159</name>
</gene>
<keyword evidence="1" id="KW-0812">Transmembrane</keyword>
<keyword evidence="1" id="KW-1133">Transmembrane helix</keyword>
<dbReference type="EMBL" id="UINC01089314">
    <property type="protein sequence ID" value="SVC40305.1"/>
    <property type="molecule type" value="Genomic_DNA"/>
</dbReference>
<sequence>MNAGLTNGTRIAAPDWHRCPECDAANSWQTARRHRFSPFGAVLLAVLAFWSSLAGWLLGFGYVLAAVLFTSSIVAMIVTRTAEICEVCGFVRPGAH</sequence>